<name>A0A0N7KTZ7_ORYSJ</name>
<keyword evidence="4" id="KW-1185">Reference proteome</keyword>
<gene>
    <name evidence="3" type="ordered locus">Os12g0447155</name>
    <name evidence="3" type="ORF">OSNPB_120447155</name>
</gene>
<dbReference type="EMBL" id="AP014968">
    <property type="protein sequence ID" value="BAT17010.1"/>
    <property type="molecule type" value="Genomic_DNA"/>
</dbReference>
<feature type="region of interest" description="Disordered" evidence="1">
    <location>
        <begin position="1"/>
        <end position="43"/>
    </location>
</feature>
<dbReference type="PaxDb" id="39947-A0A0N7KTZ7"/>
<accession>A0A0N7KTZ7</accession>
<dbReference type="InParanoid" id="A0A0N7KTZ7"/>
<dbReference type="AlphaFoldDB" id="A0A0N7KTZ7"/>
<proteinExistence type="predicted"/>
<feature type="compositionally biased region" description="Low complexity" evidence="1">
    <location>
        <begin position="28"/>
        <end position="42"/>
    </location>
</feature>
<reference evidence="3 4" key="2">
    <citation type="journal article" date="2013" name="Plant Cell Physiol.">
        <title>Rice Annotation Project Database (RAP-DB): an integrative and interactive database for rice genomics.</title>
        <authorList>
            <person name="Sakai H."/>
            <person name="Lee S.S."/>
            <person name="Tanaka T."/>
            <person name="Numa H."/>
            <person name="Kim J."/>
            <person name="Kawahara Y."/>
            <person name="Wakimoto H."/>
            <person name="Yang C.C."/>
            <person name="Iwamoto M."/>
            <person name="Abe T."/>
            <person name="Yamada Y."/>
            <person name="Muto A."/>
            <person name="Inokuchi H."/>
            <person name="Ikemura T."/>
            <person name="Matsumoto T."/>
            <person name="Sasaki T."/>
            <person name="Itoh T."/>
        </authorList>
    </citation>
    <scope>NUCLEOTIDE SEQUENCE [LARGE SCALE GENOMIC DNA]</scope>
    <source>
        <strain evidence="4">cv. Nipponbare</strain>
    </source>
</reference>
<feature type="transmembrane region" description="Helical" evidence="2">
    <location>
        <begin position="79"/>
        <end position="107"/>
    </location>
</feature>
<keyword evidence="2" id="KW-1133">Transmembrane helix</keyword>
<evidence type="ECO:0000313" key="4">
    <source>
        <dbReference type="Proteomes" id="UP000059680"/>
    </source>
</evidence>
<sequence length="120" mass="12322">MATAATSPLAKSGREREARSHLIRAPGRRTTSSSLSPRSRLPSCHRPYRQILHRLPSVVAAATPSPPARSGRGRGRGGAAISVLLAGSVVVAAVAVVIIIAAVAVVVTDPVIRSAATHLP</sequence>
<evidence type="ECO:0000256" key="2">
    <source>
        <dbReference type="SAM" id="Phobius"/>
    </source>
</evidence>
<evidence type="ECO:0000313" key="3">
    <source>
        <dbReference type="EMBL" id="BAT17010.1"/>
    </source>
</evidence>
<reference evidence="3 4" key="3">
    <citation type="journal article" date="2013" name="Rice">
        <title>Improvement of the Oryza sativa Nipponbare reference genome using next generation sequence and optical map data.</title>
        <authorList>
            <person name="Kawahara Y."/>
            <person name="de la Bastide M."/>
            <person name="Hamilton J.P."/>
            <person name="Kanamori H."/>
            <person name="McCombie W.R."/>
            <person name="Ouyang S."/>
            <person name="Schwartz D.C."/>
            <person name="Tanaka T."/>
            <person name="Wu J."/>
            <person name="Zhou S."/>
            <person name="Childs K.L."/>
            <person name="Davidson R.M."/>
            <person name="Lin H."/>
            <person name="Quesada-Ocampo L."/>
            <person name="Vaillancourt B."/>
            <person name="Sakai H."/>
            <person name="Lee S.S."/>
            <person name="Kim J."/>
            <person name="Numa H."/>
            <person name="Itoh T."/>
            <person name="Buell C.R."/>
            <person name="Matsumoto T."/>
        </authorList>
    </citation>
    <scope>NUCLEOTIDE SEQUENCE [LARGE SCALE GENOMIC DNA]</scope>
    <source>
        <strain evidence="4">cv. Nipponbare</strain>
    </source>
</reference>
<keyword evidence="2" id="KW-0812">Transmembrane</keyword>
<evidence type="ECO:0000256" key="1">
    <source>
        <dbReference type="SAM" id="MobiDB-lite"/>
    </source>
</evidence>
<reference evidence="4" key="1">
    <citation type="journal article" date="2005" name="Nature">
        <title>The map-based sequence of the rice genome.</title>
        <authorList>
            <consortium name="International rice genome sequencing project (IRGSP)"/>
            <person name="Matsumoto T."/>
            <person name="Wu J."/>
            <person name="Kanamori H."/>
            <person name="Katayose Y."/>
            <person name="Fujisawa M."/>
            <person name="Namiki N."/>
            <person name="Mizuno H."/>
            <person name="Yamamoto K."/>
            <person name="Antonio B.A."/>
            <person name="Baba T."/>
            <person name="Sakata K."/>
            <person name="Nagamura Y."/>
            <person name="Aoki H."/>
            <person name="Arikawa K."/>
            <person name="Arita K."/>
            <person name="Bito T."/>
            <person name="Chiden Y."/>
            <person name="Fujitsuka N."/>
            <person name="Fukunaka R."/>
            <person name="Hamada M."/>
            <person name="Harada C."/>
            <person name="Hayashi A."/>
            <person name="Hijishita S."/>
            <person name="Honda M."/>
            <person name="Hosokawa S."/>
            <person name="Ichikawa Y."/>
            <person name="Idonuma A."/>
            <person name="Iijima M."/>
            <person name="Ikeda M."/>
            <person name="Ikeno M."/>
            <person name="Ito K."/>
            <person name="Ito S."/>
            <person name="Ito T."/>
            <person name="Ito Y."/>
            <person name="Ito Y."/>
            <person name="Iwabuchi A."/>
            <person name="Kamiya K."/>
            <person name="Karasawa W."/>
            <person name="Kurita K."/>
            <person name="Katagiri S."/>
            <person name="Kikuta A."/>
            <person name="Kobayashi H."/>
            <person name="Kobayashi N."/>
            <person name="Machita K."/>
            <person name="Maehara T."/>
            <person name="Masukawa M."/>
            <person name="Mizubayashi T."/>
            <person name="Mukai Y."/>
            <person name="Nagasaki H."/>
            <person name="Nagata Y."/>
            <person name="Naito S."/>
            <person name="Nakashima M."/>
            <person name="Nakama Y."/>
            <person name="Nakamichi Y."/>
            <person name="Nakamura M."/>
            <person name="Meguro A."/>
            <person name="Negishi M."/>
            <person name="Ohta I."/>
            <person name="Ohta T."/>
            <person name="Okamoto M."/>
            <person name="Ono N."/>
            <person name="Saji S."/>
            <person name="Sakaguchi M."/>
            <person name="Sakai K."/>
            <person name="Shibata M."/>
            <person name="Shimokawa T."/>
            <person name="Song J."/>
            <person name="Takazaki Y."/>
            <person name="Terasawa K."/>
            <person name="Tsugane M."/>
            <person name="Tsuji K."/>
            <person name="Ueda S."/>
            <person name="Waki K."/>
            <person name="Yamagata H."/>
            <person name="Yamamoto M."/>
            <person name="Yamamoto S."/>
            <person name="Yamane H."/>
            <person name="Yoshiki S."/>
            <person name="Yoshihara R."/>
            <person name="Yukawa K."/>
            <person name="Zhong H."/>
            <person name="Yano M."/>
            <person name="Yuan Q."/>
            <person name="Ouyang S."/>
            <person name="Liu J."/>
            <person name="Jones K.M."/>
            <person name="Gansberger K."/>
            <person name="Moffat K."/>
            <person name="Hill J."/>
            <person name="Bera J."/>
            <person name="Fadrosh D."/>
            <person name="Jin S."/>
            <person name="Johri S."/>
            <person name="Kim M."/>
            <person name="Overton L."/>
            <person name="Reardon M."/>
            <person name="Tsitrin T."/>
            <person name="Vuong H."/>
            <person name="Weaver B."/>
            <person name="Ciecko A."/>
            <person name="Tallon L."/>
            <person name="Jackson J."/>
            <person name="Pai G."/>
            <person name="Aken S.V."/>
            <person name="Utterback T."/>
            <person name="Reidmuller S."/>
            <person name="Feldblyum T."/>
            <person name="Hsiao J."/>
            <person name="Zismann V."/>
            <person name="Iobst S."/>
            <person name="de Vazeille A.R."/>
            <person name="Buell C.R."/>
            <person name="Ying K."/>
            <person name="Li Y."/>
            <person name="Lu T."/>
            <person name="Huang Y."/>
            <person name="Zhao Q."/>
            <person name="Feng Q."/>
            <person name="Zhang L."/>
            <person name="Zhu J."/>
            <person name="Weng Q."/>
            <person name="Mu J."/>
            <person name="Lu Y."/>
            <person name="Fan D."/>
            <person name="Liu Y."/>
            <person name="Guan J."/>
            <person name="Zhang Y."/>
            <person name="Yu S."/>
            <person name="Liu X."/>
            <person name="Zhang Y."/>
            <person name="Hong G."/>
            <person name="Han B."/>
            <person name="Choisne N."/>
            <person name="Demange N."/>
            <person name="Orjeda G."/>
            <person name="Samain S."/>
            <person name="Cattolico L."/>
            <person name="Pelletier E."/>
            <person name="Couloux A."/>
            <person name="Segurens B."/>
            <person name="Wincker P."/>
            <person name="D'Hont A."/>
            <person name="Scarpelli C."/>
            <person name="Weissenbach J."/>
            <person name="Salanoubat M."/>
            <person name="Quetier F."/>
            <person name="Yu Y."/>
            <person name="Kim H.R."/>
            <person name="Rambo T."/>
            <person name="Currie J."/>
            <person name="Collura K."/>
            <person name="Luo M."/>
            <person name="Yang T."/>
            <person name="Ammiraju J.S.S."/>
            <person name="Engler F."/>
            <person name="Soderlund C."/>
            <person name="Wing R.A."/>
            <person name="Palmer L.E."/>
            <person name="de la Bastide M."/>
            <person name="Spiegel L."/>
            <person name="Nascimento L."/>
            <person name="Zutavern T."/>
            <person name="O'Shaughnessy A."/>
            <person name="Dike S."/>
            <person name="Dedhia N."/>
            <person name="Preston R."/>
            <person name="Balija V."/>
            <person name="McCombie W.R."/>
            <person name="Chow T."/>
            <person name="Chen H."/>
            <person name="Chung M."/>
            <person name="Chen C."/>
            <person name="Shaw J."/>
            <person name="Wu H."/>
            <person name="Hsiao K."/>
            <person name="Chao Y."/>
            <person name="Chu M."/>
            <person name="Cheng C."/>
            <person name="Hour A."/>
            <person name="Lee P."/>
            <person name="Lin S."/>
            <person name="Lin Y."/>
            <person name="Liou J."/>
            <person name="Liu S."/>
            <person name="Hsing Y."/>
            <person name="Raghuvanshi S."/>
            <person name="Mohanty A."/>
            <person name="Bharti A.K."/>
            <person name="Gaur A."/>
            <person name="Gupta V."/>
            <person name="Kumar D."/>
            <person name="Ravi V."/>
            <person name="Vij S."/>
            <person name="Kapur A."/>
            <person name="Khurana P."/>
            <person name="Khurana P."/>
            <person name="Khurana J.P."/>
            <person name="Tyagi A.K."/>
            <person name="Gaikwad K."/>
            <person name="Singh A."/>
            <person name="Dalal V."/>
            <person name="Srivastava S."/>
            <person name="Dixit A."/>
            <person name="Pal A.K."/>
            <person name="Ghazi I.A."/>
            <person name="Yadav M."/>
            <person name="Pandit A."/>
            <person name="Bhargava A."/>
            <person name="Sureshbabu K."/>
            <person name="Batra K."/>
            <person name="Sharma T.R."/>
            <person name="Mohapatra T."/>
            <person name="Singh N.K."/>
            <person name="Messing J."/>
            <person name="Nelson A.B."/>
            <person name="Fuks G."/>
            <person name="Kavchok S."/>
            <person name="Keizer G."/>
            <person name="Linton E."/>
            <person name="Llaca V."/>
            <person name="Song R."/>
            <person name="Tanyolac B."/>
            <person name="Young S."/>
            <person name="Ho-Il K."/>
            <person name="Hahn J.H."/>
            <person name="Sangsakoo G."/>
            <person name="Vanavichit A."/>
            <person name="de Mattos Luiz.A.T."/>
            <person name="Zimmer P.D."/>
            <person name="Malone G."/>
            <person name="Dellagostin O."/>
            <person name="de Oliveira A.C."/>
            <person name="Bevan M."/>
            <person name="Bancroft I."/>
            <person name="Minx P."/>
            <person name="Cordum H."/>
            <person name="Wilson R."/>
            <person name="Cheng Z."/>
            <person name="Jin W."/>
            <person name="Jiang J."/>
            <person name="Leong S.A."/>
            <person name="Iwama H."/>
            <person name="Gojobori T."/>
            <person name="Itoh T."/>
            <person name="Niimura Y."/>
            <person name="Fujii Y."/>
            <person name="Habara T."/>
            <person name="Sakai H."/>
            <person name="Sato Y."/>
            <person name="Wilson G."/>
            <person name="Kumar K."/>
            <person name="McCouch S."/>
            <person name="Juretic N."/>
            <person name="Hoen D."/>
            <person name="Wright S."/>
            <person name="Bruskiewich R."/>
            <person name="Bureau T."/>
            <person name="Miyao A."/>
            <person name="Hirochika H."/>
            <person name="Nishikawa T."/>
            <person name="Kadowaki K."/>
            <person name="Sugiura M."/>
            <person name="Burr B."/>
            <person name="Sasaki T."/>
        </authorList>
    </citation>
    <scope>NUCLEOTIDE SEQUENCE [LARGE SCALE GENOMIC DNA]</scope>
    <source>
        <strain evidence="4">cv. Nipponbare</strain>
    </source>
</reference>
<protein>
    <submittedName>
        <fullName evidence="3">Os12g0447155 protein</fullName>
    </submittedName>
</protein>
<organism evidence="3 4">
    <name type="scientific">Oryza sativa subsp. japonica</name>
    <name type="common">Rice</name>
    <dbReference type="NCBI Taxonomy" id="39947"/>
    <lineage>
        <taxon>Eukaryota</taxon>
        <taxon>Viridiplantae</taxon>
        <taxon>Streptophyta</taxon>
        <taxon>Embryophyta</taxon>
        <taxon>Tracheophyta</taxon>
        <taxon>Spermatophyta</taxon>
        <taxon>Magnoliopsida</taxon>
        <taxon>Liliopsida</taxon>
        <taxon>Poales</taxon>
        <taxon>Poaceae</taxon>
        <taxon>BOP clade</taxon>
        <taxon>Oryzoideae</taxon>
        <taxon>Oryzeae</taxon>
        <taxon>Oryzinae</taxon>
        <taxon>Oryza</taxon>
        <taxon>Oryza sativa</taxon>
    </lineage>
</organism>
<dbReference type="Proteomes" id="UP000059680">
    <property type="component" value="Chromosome 12"/>
</dbReference>
<keyword evidence="2" id="KW-0472">Membrane</keyword>